<keyword evidence="2" id="KW-1185">Reference proteome</keyword>
<name>A0ACC0I7S4_9ERIC</name>
<evidence type="ECO:0000313" key="1">
    <source>
        <dbReference type="EMBL" id="KAI8021043.1"/>
    </source>
</evidence>
<sequence>MCHPGLPLTSLRDLAQQRRWNVLERPVVVRRPTATGRVPGMAVEAAAQGGGGRLNQCVCSPTRHPGSFRCRHHHDEYVWGGGGGGGLIQAASRSS</sequence>
<evidence type="ECO:0000313" key="2">
    <source>
        <dbReference type="Proteomes" id="UP001060215"/>
    </source>
</evidence>
<dbReference type="Proteomes" id="UP001060215">
    <property type="component" value="Chromosome 6"/>
</dbReference>
<organism evidence="1 2">
    <name type="scientific">Camellia lanceoleosa</name>
    <dbReference type="NCBI Taxonomy" id="1840588"/>
    <lineage>
        <taxon>Eukaryota</taxon>
        <taxon>Viridiplantae</taxon>
        <taxon>Streptophyta</taxon>
        <taxon>Embryophyta</taxon>
        <taxon>Tracheophyta</taxon>
        <taxon>Spermatophyta</taxon>
        <taxon>Magnoliopsida</taxon>
        <taxon>eudicotyledons</taxon>
        <taxon>Gunneridae</taxon>
        <taxon>Pentapetalae</taxon>
        <taxon>asterids</taxon>
        <taxon>Ericales</taxon>
        <taxon>Theaceae</taxon>
        <taxon>Camellia</taxon>
    </lineage>
</organism>
<protein>
    <submittedName>
        <fullName evidence="1">Uncharacterized protein</fullName>
    </submittedName>
</protein>
<gene>
    <name evidence="1" type="ORF">LOK49_LG03G01402</name>
</gene>
<dbReference type="EMBL" id="CM045763">
    <property type="protein sequence ID" value="KAI8021043.1"/>
    <property type="molecule type" value="Genomic_DNA"/>
</dbReference>
<comment type="caution">
    <text evidence="1">The sequence shown here is derived from an EMBL/GenBank/DDBJ whole genome shotgun (WGS) entry which is preliminary data.</text>
</comment>
<accession>A0ACC0I7S4</accession>
<reference evidence="1 2" key="1">
    <citation type="journal article" date="2022" name="Plant J.">
        <title>Chromosome-level genome of Camellia lanceoleosa provides a valuable resource for understanding genome evolution and self-incompatibility.</title>
        <authorList>
            <person name="Gong W."/>
            <person name="Xiao S."/>
            <person name="Wang L."/>
            <person name="Liao Z."/>
            <person name="Chang Y."/>
            <person name="Mo W."/>
            <person name="Hu G."/>
            <person name="Li W."/>
            <person name="Zhao G."/>
            <person name="Zhu H."/>
            <person name="Hu X."/>
            <person name="Ji K."/>
            <person name="Xiang X."/>
            <person name="Song Q."/>
            <person name="Yuan D."/>
            <person name="Jin S."/>
            <person name="Zhang L."/>
        </authorList>
    </citation>
    <scope>NUCLEOTIDE SEQUENCE [LARGE SCALE GENOMIC DNA]</scope>
    <source>
        <strain evidence="1">SQ_2022a</strain>
    </source>
</reference>
<proteinExistence type="predicted"/>